<proteinExistence type="predicted"/>
<keyword evidence="2" id="KW-1185">Reference proteome</keyword>
<dbReference type="PANTHER" id="PTHR22753">
    <property type="entry name" value="TRANSMEMBRANE PROTEIN 68"/>
    <property type="match status" value="1"/>
</dbReference>
<organism evidence="1 2">
    <name type="scientific">Pelusios castaneus</name>
    <name type="common">West African mud turtle</name>
    <dbReference type="NCBI Taxonomy" id="367368"/>
    <lineage>
        <taxon>Eukaryota</taxon>
        <taxon>Metazoa</taxon>
        <taxon>Chordata</taxon>
        <taxon>Craniata</taxon>
        <taxon>Vertebrata</taxon>
        <taxon>Euteleostomi</taxon>
        <taxon>Archelosauria</taxon>
        <taxon>Testudinata</taxon>
        <taxon>Testudines</taxon>
        <taxon>Pleurodira</taxon>
        <taxon>Pelomedusidae</taxon>
        <taxon>Pelusios</taxon>
    </lineage>
</organism>
<dbReference type="GO" id="GO:0016020">
    <property type="term" value="C:membrane"/>
    <property type="evidence" value="ECO:0007669"/>
    <property type="project" value="TreeGrafter"/>
</dbReference>
<evidence type="ECO:0000313" key="2">
    <source>
        <dbReference type="Proteomes" id="UP000694393"/>
    </source>
</evidence>
<sequence>MYTENVREGYSSLRETRFFRWLYEFFRVPVFPPYGGFPVKFHTHIREPIPYDPNITAAELADKTKNAVQSLIHHHQKIPGSVLRALMERYDKQQKKV</sequence>
<dbReference type="PANTHER" id="PTHR22753:SF22">
    <property type="entry name" value="PHOSPHOLIPID_GLYCEROL ACYLTRANSFERASE DOMAIN-CONTAINING PROTEIN"/>
    <property type="match status" value="1"/>
</dbReference>
<reference evidence="1" key="2">
    <citation type="submission" date="2025-09" db="UniProtKB">
        <authorList>
            <consortium name="Ensembl"/>
        </authorList>
    </citation>
    <scope>IDENTIFICATION</scope>
</reference>
<accession>A0A8C8S802</accession>
<protein>
    <submittedName>
        <fullName evidence="1">Uncharacterized protein</fullName>
    </submittedName>
</protein>
<evidence type="ECO:0000313" key="1">
    <source>
        <dbReference type="Ensembl" id="ENSPCEP00000015813.1"/>
    </source>
</evidence>
<dbReference type="AlphaFoldDB" id="A0A8C8S802"/>
<dbReference type="Ensembl" id="ENSPCET00000016370.1">
    <property type="protein sequence ID" value="ENSPCEP00000015813.1"/>
    <property type="gene ID" value="ENSPCEG00000012479.1"/>
</dbReference>
<reference evidence="1" key="1">
    <citation type="submission" date="2025-08" db="UniProtKB">
        <authorList>
            <consortium name="Ensembl"/>
        </authorList>
    </citation>
    <scope>IDENTIFICATION</scope>
</reference>
<name>A0A8C8S802_9SAUR</name>
<dbReference type="Proteomes" id="UP000694393">
    <property type="component" value="Unplaced"/>
</dbReference>